<gene>
    <name evidence="2" type="ORF">QOZ98_002252</name>
</gene>
<reference evidence="2 3" key="1">
    <citation type="submission" date="2023-07" db="EMBL/GenBank/DDBJ databases">
        <title>Genomic Encyclopedia of Type Strains, Phase IV (KMG-IV): sequencing the most valuable type-strain genomes for metagenomic binning, comparative biology and taxonomic classification.</title>
        <authorList>
            <person name="Goeker M."/>
        </authorList>
    </citation>
    <scope>NUCLEOTIDE SEQUENCE [LARGE SCALE GENOMIC DNA]</scope>
    <source>
        <strain evidence="2 3">DSM 16419</strain>
    </source>
</reference>
<name>A0ABU0GVN1_9BACL</name>
<comment type="caution">
    <text evidence="2">The sequence shown here is derived from an EMBL/GenBank/DDBJ whole genome shotgun (WGS) entry which is preliminary data.</text>
</comment>
<dbReference type="InterPro" id="IPR003615">
    <property type="entry name" value="HNH_nuc"/>
</dbReference>
<accession>A0ABU0GVN1</accession>
<dbReference type="GO" id="GO:0016787">
    <property type="term" value="F:hydrolase activity"/>
    <property type="evidence" value="ECO:0007669"/>
    <property type="project" value="UniProtKB-KW"/>
</dbReference>
<dbReference type="RefSeq" id="WP_308787507.1">
    <property type="nucleotide sequence ID" value="NZ_JAUSWB010000005.1"/>
</dbReference>
<protein>
    <submittedName>
        <fullName evidence="2">5-methylcytosine-specific restriction protein A</fullName>
        <ecNumber evidence="2">3.1.21.-</ecNumber>
    </submittedName>
</protein>
<evidence type="ECO:0000313" key="2">
    <source>
        <dbReference type="EMBL" id="MDQ0429424.1"/>
    </source>
</evidence>
<dbReference type="EC" id="3.1.21.-" evidence="2"/>
<dbReference type="Gene3D" id="1.10.30.50">
    <property type="match status" value="1"/>
</dbReference>
<keyword evidence="3" id="KW-1185">Reference proteome</keyword>
<organism evidence="2 3">
    <name type="scientific">Planomicrobium stackebrandtii</name>
    <dbReference type="NCBI Taxonomy" id="253160"/>
    <lineage>
        <taxon>Bacteria</taxon>
        <taxon>Bacillati</taxon>
        <taxon>Bacillota</taxon>
        <taxon>Bacilli</taxon>
        <taxon>Bacillales</taxon>
        <taxon>Caryophanaceae</taxon>
        <taxon>Planomicrobium</taxon>
    </lineage>
</organism>
<dbReference type="EMBL" id="JAUSWB010000005">
    <property type="protein sequence ID" value="MDQ0429424.1"/>
    <property type="molecule type" value="Genomic_DNA"/>
</dbReference>
<dbReference type="Pfam" id="PF01844">
    <property type="entry name" value="HNH"/>
    <property type="match status" value="1"/>
</dbReference>
<dbReference type="Proteomes" id="UP001241988">
    <property type="component" value="Unassembled WGS sequence"/>
</dbReference>
<dbReference type="InterPro" id="IPR002711">
    <property type="entry name" value="HNH"/>
</dbReference>
<sequence length="253" mass="29643">MVSDKSNKVISNDIIPKKNPAWKRDELILALDLYFKNHPNKTSNYQEEVLKLSEVLNVLPIHENRYALLNFRNPNSINMKMSNFLRLDPNYEGEGLKGGGKLEEEVWKEFYQRTEELSNVVNSILLNISSEKQVCATPEDSYEEEVFPEGKILYRLHRHRERNIKAVKEKKRQAIKENNLVCEICTFDFYKTYGELGEGYIECHHTVPISEYEDSTKTRMIDLVLVCANCHRMLHRKRPWPKKGGLKSIIRDV</sequence>
<feature type="domain" description="HNH nuclease" evidence="1">
    <location>
        <begin position="170"/>
        <end position="232"/>
    </location>
</feature>
<evidence type="ECO:0000313" key="3">
    <source>
        <dbReference type="Proteomes" id="UP001241988"/>
    </source>
</evidence>
<proteinExistence type="predicted"/>
<dbReference type="SMART" id="SM00507">
    <property type="entry name" value="HNHc"/>
    <property type="match status" value="1"/>
</dbReference>
<dbReference type="CDD" id="cd00085">
    <property type="entry name" value="HNHc"/>
    <property type="match status" value="1"/>
</dbReference>
<keyword evidence="2" id="KW-0378">Hydrolase</keyword>
<evidence type="ECO:0000259" key="1">
    <source>
        <dbReference type="SMART" id="SM00507"/>
    </source>
</evidence>